<reference evidence="5 6" key="1">
    <citation type="submission" date="2016-10" db="EMBL/GenBank/DDBJ databases">
        <authorList>
            <person name="de Groot N.N."/>
        </authorList>
    </citation>
    <scope>NUCLEOTIDE SEQUENCE [LARGE SCALE GENOMIC DNA]</scope>
    <source>
        <strain evidence="5 6">DSM 23142</strain>
    </source>
</reference>
<dbReference type="Pfam" id="PF00534">
    <property type="entry name" value="Glycos_transf_1"/>
    <property type="match status" value="1"/>
</dbReference>
<dbReference type="STRING" id="370764.SAMN04489810_3349"/>
<keyword evidence="6" id="KW-1185">Reference proteome</keyword>
<keyword evidence="1" id="KW-0328">Glycosyltransferase</keyword>
<dbReference type="GO" id="GO:0009103">
    <property type="term" value="P:lipopolysaccharide biosynthetic process"/>
    <property type="evidence" value="ECO:0007669"/>
    <property type="project" value="TreeGrafter"/>
</dbReference>
<dbReference type="Gene3D" id="3.40.50.2000">
    <property type="entry name" value="Glycogen Phosphorylase B"/>
    <property type="match status" value="2"/>
</dbReference>
<dbReference type="PANTHER" id="PTHR46401">
    <property type="entry name" value="GLYCOSYLTRANSFERASE WBBK-RELATED"/>
    <property type="match status" value="1"/>
</dbReference>
<dbReference type="InterPro" id="IPR028098">
    <property type="entry name" value="Glyco_trans_4-like_N"/>
</dbReference>
<dbReference type="GO" id="GO:0016757">
    <property type="term" value="F:glycosyltransferase activity"/>
    <property type="evidence" value="ECO:0007669"/>
    <property type="project" value="UniProtKB-KW"/>
</dbReference>
<dbReference type="PANTHER" id="PTHR46401:SF2">
    <property type="entry name" value="GLYCOSYLTRANSFERASE WBBK-RELATED"/>
    <property type="match status" value="1"/>
</dbReference>
<organism evidence="5 6">
    <name type="scientific">Microbacterium pygmaeum</name>
    <dbReference type="NCBI Taxonomy" id="370764"/>
    <lineage>
        <taxon>Bacteria</taxon>
        <taxon>Bacillati</taxon>
        <taxon>Actinomycetota</taxon>
        <taxon>Actinomycetes</taxon>
        <taxon>Micrococcales</taxon>
        <taxon>Microbacteriaceae</taxon>
        <taxon>Microbacterium</taxon>
    </lineage>
</organism>
<proteinExistence type="predicted"/>
<dbReference type="Proteomes" id="UP000199009">
    <property type="component" value="Chromosome I"/>
</dbReference>
<dbReference type="InterPro" id="IPR001296">
    <property type="entry name" value="Glyco_trans_1"/>
</dbReference>
<dbReference type="CDD" id="cd03801">
    <property type="entry name" value="GT4_PimA-like"/>
    <property type="match status" value="1"/>
</dbReference>
<accession>A0A1G8DHJ6</accession>
<protein>
    <submittedName>
        <fullName evidence="5">Glycosyltransferase involved in cell wall bisynthesis</fullName>
    </submittedName>
</protein>
<evidence type="ECO:0000256" key="1">
    <source>
        <dbReference type="ARBA" id="ARBA00022676"/>
    </source>
</evidence>
<feature type="domain" description="Glycosyltransferase subfamily 4-like N-terminal" evidence="4">
    <location>
        <begin position="29"/>
        <end position="182"/>
    </location>
</feature>
<name>A0A1G8DHJ6_9MICO</name>
<evidence type="ECO:0000313" key="5">
    <source>
        <dbReference type="EMBL" id="SDH57116.1"/>
    </source>
</evidence>
<dbReference type="SUPFAM" id="SSF53756">
    <property type="entry name" value="UDP-Glycosyltransferase/glycogen phosphorylase"/>
    <property type="match status" value="1"/>
</dbReference>
<evidence type="ECO:0000256" key="2">
    <source>
        <dbReference type="ARBA" id="ARBA00022679"/>
    </source>
</evidence>
<evidence type="ECO:0000259" key="3">
    <source>
        <dbReference type="Pfam" id="PF00534"/>
    </source>
</evidence>
<gene>
    <name evidence="5" type="ORF">SAMN04489810_3349</name>
</gene>
<feature type="domain" description="Glycosyl transferase family 1" evidence="3">
    <location>
        <begin position="218"/>
        <end position="379"/>
    </location>
</feature>
<dbReference type="RefSeq" id="WP_172825659.1">
    <property type="nucleotide sequence ID" value="NZ_LT629692.1"/>
</dbReference>
<evidence type="ECO:0000313" key="6">
    <source>
        <dbReference type="Proteomes" id="UP000199009"/>
    </source>
</evidence>
<sequence>MTRKPRSGGSRKRWLVATTEYAGLTAYTGGIGSHYAALLPALVRGGVDVDLIVFSDAPPLPGADLDGVRLLAFHRTDDQARTVALFDRSRRIRAAYRKGRYDCVFLPEWCALGAGLPGRAPLLTNLATGARLANEISGLGLRDLPRGSRLPVALQIRREARQIRRSAGLIPISTAMLARTESLIGDLPPAIIVRNCIDVDRVQSLSRSAALPAGWPEGSDPIVLFLGRSERRKGVVEAVAAFGRLSERMPRARLVLAGAGGDQRFEPSRAELLDSVPRSARGRVTWLGHVSGGALYRAIREATVVMCPSRWEGFGNVAVEVKAVGTPLIVTSGSGFDDFCVGGVDCLMVPPHDAVHLAAALARVLESPELGASLAGRARAGIVDFAPDAVAADLLGAADTLLRRR</sequence>
<evidence type="ECO:0000259" key="4">
    <source>
        <dbReference type="Pfam" id="PF13579"/>
    </source>
</evidence>
<dbReference type="Pfam" id="PF13579">
    <property type="entry name" value="Glyco_trans_4_4"/>
    <property type="match status" value="1"/>
</dbReference>
<dbReference type="AlphaFoldDB" id="A0A1G8DHJ6"/>
<keyword evidence="2 5" id="KW-0808">Transferase</keyword>
<dbReference type="EMBL" id="LT629692">
    <property type="protein sequence ID" value="SDH57116.1"/>
    <property type="molecule type" value="Genomic_DNA"/>
</dbReference>